<sequence>MRRSQFEPTRPSELGTDDIEGWRELQRADPALANPFLAPEYAIAVSTARPQARVAVLEDGFFAFEDDGSGIGLPLGAGLSDQQAVIGRSVVHARELAARCGLHALWFEHVPERLLPAGVRRVVRYPSPVIDLSGGYAAFFEGRRRASKGLVATMLRKRRKMEREIGPVRFVFASDDRTVLSDVMRWKSERYAELGAWDRFADPATVALIDELHTTTAPGCSGTLSVLYAGDRVAAAHFGLRSERVLTSWFPTYNPDLGGYSPGLLLHFLMAEAAAEHGIVAFDLGAGEFGYKNVLSTTDEVLTRGWAFRATAVGIGRRAATAPAHGIRTLTARAPRARAALKGLRDRVRAM</sequence>
<keyword evidence="3" id="KW-1185">Reference proteome</keyword>
<reference evidence="3" key="1">
    <citation type="journal article" date="2019" name="Int. J. Syst. Evol. Microbiol.">
        <title>The Global Catalogue of Microorganisms (GCM) 10K type strain sequencing project: providing services to taxonomists for standard genome sequencing and annotation.</title>
        <authorList>
            <consortium name="The Broad Institute Genomics Platform"/>
            <consortium name="The Broad Institute Genome Sequencing Center for Infectious Disease"/>
            <person name="Wu L."/>
            <person name="Ma J."/>
        </authorList>
    </citation>
    <scope>NUCLEOTIDE SEQUENCE [LARGE SCALE GENOMIC DNA]</scope>
    <source>
        <strain evidence="3">JCM 18302</strain>
    </source>
</reference>
<dbReference type="Proteomes" id="UP001500804">
    <property type="component" value="Unassembled WGS sequence"/>
</dbReference>
<evidence type="ECO:0000259" key="1">
    <source>
        <dbReference type="Pfam" id="PF13480"/>
    </source>
</evidence>
<name>A0ABP9N6W5_9PSEU</name>
<comment type="caution">
    <text evidence="2">The sequence shown here is derived from an EMBL/GenBank/DDBJ whole genome shotgun (WGS) entry which is preliminary data.</text>
</comment>
<feature type="domain" description="BioF2-like acetyltransferase" evidence="1">
    <location>
        <begin position="153"/>
        <end position="292"/>
    </location>
</feature>
<dbReference type="InterPro" id="IPR038740">
    <property type="entry name" value="BioF2-like_GNAT_dom"/>
</dbReference>
<evidence type="ECO:0000313" key="2">
    <source>
        <dbReference type="EMBL" id="GAA5110989.1"/>
    </source>
</evidence>
<evidence type="ECO:0000313" key="3">
    <source>
        <dbReference type="Proteomes" id="UP001500804"/>
    </source>
</evidence>
<dbReference type="RefSeq" id="WP_345602723.1">
    <property type="nucleotide sequence ID" value="NZ_BAABJO010000001.1"/>
</dbReference>
<proteinExistence type="predicted"/>
<dbReference type="SUPFAM" id="SSF55729">
    <property type="entry name" value="Acyl-CoA N-acyltransferases (Nat)"/>
    <property type="match status" value="1"/>
</dbReference>
<dbReference type="EMBL" id="BAABJO010000001">
    <property type="protein sequence ID" value="GAA5110989.1"/>
    <property type="molecule type" value="Genomic_DNA"/>
</dbReference>
<organism evidence="2 3">
    <name type="scientific">Pseudonocardia adelaidensis</name>
    <dbReference type="NCBI Taxonomy" id="648754"/>
    <lineage>
        <taxon>Bacteria</taxon>
        <taxon>Bacillati</taxon>
        <taxon>Actinomycetota</taxon>
        <taxon>Actinomycetes</taxon>
        <taxon>Pseudonocardiales</taxon>
        <taxon>Pseudonocardiaceae</taxon>
        <taxon>Pseudonocardia</taxon>
    </lineage>
</organism>
<gene>
    <name evidence="2" type="ORF">GCM10023320_03360</name>
</gene>
<protein>
    <submittedName>
        <fullName evidence="2">GNAT family N-acetyltransferase</fullName>
    </submittedName>
</protein>
<accession>A0ABP9N6W5</accession>
<dbReference type="InterPro" id="IPR016181">
    <property type="entry name" value="Acyl_CoA_acyltransferase"/>
</dbReference>
<dbReference type="Pfam" id="PF13480">
    <property type="entry name" value="Acetyltransf_6"/>
    <property type="match status" value="1"/>
</dbReference>